<feature type="transmembrane region" description="Helical" evidence="1">
    <location>
        <begin position="105"/>
        <end position="127"/>
    </location>
</feature>
<accession>A0AA40HEE1</accession>
<comment type="caution">
    <text evidence="2">The sequence shown here is derived from an EMBL/GenBank/DDBJ whole genome shotgun (WGS) entry which is preliminary data.</text>
</comment>
<dbReference type="AlphaFoldDB" id="A0AA40HEE1"/>
<evidence type="ECO:0000313" key="3">
    <source>
        <dbReference type="Proteomes" id="UP001177744"/>
    </source>
</evidence>
<proteinExistence type="predicted"/>
<dbReference type="Proteomes" id="UP001177744">
    <property type="component" value="Unassembled WGS sequence"/>
</dbReference>
<keyword evidence="1" id="KW-0812">Transmembrane</keyword>
<sequence length="177" mass="19756">MDATTVDDEATESVTYAELASPGRVTWCSSITSSSFSLLTCEKQNPRFLYSNLSVQQGHKTATWLWEDEMWGLLLWRRRHQERLVLQLRSPAVSPVSGARGTTEIILIVILPLLFLLTAFLICKYTCCGAALKKMTKSSHSSKKAEEVVTDASPAMKSCPPALDEGCRCQELRNLRE</sequence>
<organism evidence="2 3">
    <name type="scientific">Cnephaeus nilssonii</name>
    <name type="common">Northern bat</name>
    <name type="synonym">Eptesicus nilssonii</name>
    <dbReference type="NCBI Taxonomy" id="3371016"/>
    <lineage>
        <taxon>Eukaryota</taxon>
        <taxon>Metazoa</taxon>
        <taxon>Chordata</taxon>
        <taxon>Craniata</taxon>
        <taxon>Vertebrata</taxon>
        <taxon>Euteleostomi</taxon>
        <taxon>Mammalia</taxon>
        <taxon>Eutheria</taxon>
        <taxon>Laurasiatheria</taxon>
        <taxon>Chiroptera</taxon>
        <taxon>Yangochiroptera</taxon>
        <taxon>Vespertilionidae</taxon>
        <taxon>Cnephaeus</taxon>
    </lineage>
</organism>
<dbReference type="EMBL" id="JAULJE010000021">
    <property type="protein sequence ID" value="KAK1329756.1"/>
    <property type="molecule type" value="Genomic_DNA"/>
</dbReference>
<keyword evidence="3" id="KW-1185">Reference proteome</keyword>
<protein>
    <submittedName>
        <fullName evidence="2">Uncharacterized protein</fullName>
    </submittedName>
</protein>
<reference evidence="2" key="1">
    <citation type="submission" date="2023-06" db="EMBL/GenBank/DDBJ databases">
        <title>Reference genome for the Northern bat (Eptesicus nilssonii), a most northern bat species.</title>
        <authorList>
            <person name="Laine V.N."/>
            <person name="Pulliainen A.T."/>
            <person name="Lilley T.M."/>
        </authorList>
    </citation>
    <scope>NUCLEOTIDE SEQUENCE</scope>
    <source>
        <strain evidence="2">BLF_Eptnil</strain>
        <tissue evidence="2">Kidney</tissue>
    </source>
</reference>
<keyword evidence="1" id="KW-0472">Membrane</keyword>
<keyword evidence="1" id="KW-1133">Transmembrane helix</keyword>
<gene>
    <name evidence="2" type="ORF">QTO34_009939</name>
</gene>
<evidence type="ECO:0000256" key="1">
    <source>
        <dbReference type="SAM" id="Phobius"/>
    </source>
</evidence>
<evidence type="ECO:0000313" key="2">
    <source>
        <dbReference type="EMBL" id="KAK1329756.1"/>
    </source>
</evidence>
<name>A0AA40HEE1_CNENI</name>